<name>A0A1I2YHU8_9FIRM</name>
<dbReference type="Pfam" id="PF01750">
    <property type="entry name" value="HycI"/>
    <property type="match status" value="1"/>
</dbReference>
<evidence type="ECO:0000313" key="5">
    <source>
        <dbReference type="EMBL" id="SFH25243.1"/>
    </source>
</evidence>
<dbReference type="GO" id="GO:0016485">
    <property type="term" value="P:protein processing"/>
    <property type="evidence" value="ECO:0007669"/>
    <property type="project" value="TreeGrafter"/>
</dbReference>
<dbReference type="EMBL" id="FOOX01000021">
    <property type="protein sequence ID" value="SFH25243.1"/>
    <property type="molecule type" value="Genomic_DNA"/>
</dbReference>
<comment type="similarity">
    <text evidence="1">Belongs to the peptidase A31 family.</text>
</comment>
<protein>
    <submittedName>
        <fullName evidence="5">Hydrogenase maturation protease</fullName>
    </submittedName>
</protein>
<evidence type="ECO:0000256" key="1">
    <source>
        <dbReference type="ARBA" id="ARBA00006814"/>
    </source>
</evidence>
<gene>
    <name evidence="5" type="ORF">SAMN05660649_04434</name>
</gene>
<proteinExistence type="inferred from homology"/>
<dbReference type="PANTHER" id="PTHR30302">
    <property type="entry name" value="HYDROGENASE 1 MATURATION PROTEASE"/>
    <property type="match status" value="1"/>
</dbReference>
<dbReference type="RefSeq" id="WP_092474483.1">
    <property type="nucleotide sequence ID" value="NZ_FOOX01000021.1"/>
</dbReference>
<keyword evidence="4" id="KW-0378">Hydrolase</keyword>
<dbReference type="PANTHER" id="PTHR30302:SF1">
    <property type="entry name" value="HYDROGENASE 2 MATURATION PROTEASE"/>
    <property type="match status" value="1"/>
</dbReference>
<evidence type="ECO:0000256" key="2">
    <source>
        <dbReference type="ARBA" id="ARBA00022670"/>
    </source>
</evidence>
<evidence type="ECO:0000256" key="3">
    <source>
        <dbReference type="ARBA" id="ARBA00022750"/>
    </source>
</evidence>
<dbReference type="InterPro" id="IPR000671">
    <property type="entry name" value="Peptidase_A31"/>
</dbReference>
<evidence type="ECO:0000313" key="6">
    <source>
        <dbReference type="Proteomes" id="UP000199337"/>
    </source>
</evidence>
<accession>A0A1I2YHU8</accession>
<dbReference type="Gene3D" id="3.40.50.1450">
    <property type="entry name" value="HybD-like"/>
    <property type="match status" value="1"/>
</dbReference>
<dbReference type="GO" id="GO:0008047">
    <property type="term" value="F:enzyme activator activity"/>
    <property type="evidence" value="ECO:0007669"/>
    <property type="project" value="InterPro"/>
</dbReference>
<dbReference type="Proteomes" id="UP000199337">
    <property type="component" value="Unassembled WGS sequence"/>
</dbReference>
<organism evidence="5 6">
    <name type="scientific">Desulfotruncus arcticus DSM 17038</name>
    <dbReference type="NCBI Taxonomy" id="1121424"/>
    <lineage>
        <taxon>Bacteria</taxon>
        <taxon>Bacillati</taxon>
        <taxon>Bacillota</taxon>
        <taxon>Clostridia</taxon>
        <taxon>Eubacteriales</taxon>
        <taxon>Desulfallaceae</taxon>
        <taxon>Desulfotruncus</taxon>
    </lineage>
</organism>
<evidence type="ECO:0000256" key="4">
    <source>
        <dbReference type="ARBA" id="ARBA00022801"/>
    </source>
</evidence>
<dbReference type="CDD" id="cd00518">
    <property type="entry name" value="H2MP"/>
    <property type="match status" value="1"/>
</dbReference>
<dbReference type="STRING" id="341036.SAMN05660649_04434"/>
<keyword evidence="2 5" id="KW-0645">Protease</keyword>
<dbReference type="AlphaFoldDB" id="A0A1I2YHU8"/>
<keyword evidence="3" id="KW-0064">Aspartyl protease</keyword>
<dbReference type="PRINTS" id="PR00446">
    <property type="entry name" value="HYDRGNUPTAKE"/>
</dbReference>
<dbReference type="SUPFAM" id="SSF53163">
    <property type="entry name" value="HybD-like"/>
    <property type="match status" value="1"/>
</dbReference>
<reference evidence="6" key="1">
    <citation type="submission" date="2016-10" db="EMBL/GenBank/DDBJ databases">
        <authorList>
            <person name="Varghese N."/>
            <person name="Submissions S."/>
        </authorList>
    </citation>
    <scope>NUCLEOTIDE SEQUENCE [LARGE SCALE GENOMIC DNA]</scope>
    <source>
        <strain evidence="6">DSM 17038</strain>
    </source>
</reference>
<dbReference type="InterPro" id="IPR023430">
    <property type="entry name" value="Pept_HybD-like_dom_sf"/>
</dbReference>
<dbReference type="OrthoDB" id="9794619at2"/>
<dbReference type="GO" id="GO:0004190">
    <property type="term" value="F:aspartic-type endopeptidase activity"/>
    <property type="evidence" value="ECO:0007669"/>
    <property type="project" value="UniProtKB-KW"/>
</dbReference>
<sequence length="166" mass="18833">MKNLQYRVLILGMGNLIMSDDGLGVYAVNELKKQQWPPGVSILEVGTSVINYLEEISRSQNIIIVDAVRFDYRPGRIYRFNFNDIEYWPNAALDAHGMSLPAIIKMAREITNLPTNIIICGIEPVYVFLGNRFSEPVSKSLPLLIKKISYEARKLLAEVPFNPSME</sequence>
<dbReference type="NCBIfam" id="TIGR00072">
    <property type="entry name" value="hydrog_prot"/>
    <property type="match status" value="1"/>
</dbReference>
<keyword evidence="6" id="KW-1185">Reference proteome</keyword>